<evidence type="ECO:0000313" key="1">
    <source>
        <dbReference type="EMBL" id="KAJ8979090.1"/>
    </source>
</evidence>
<keyword evidence="2" id="KW-1185">Reference proteome</keyword>
<sequence>MAVLYVATKKKITRQLRHNNSLCNKLHLNLEIDKLIATERTSNLNSNLRGSMFVRPSFASCMSEICSWLVVSNSARDLVSFFRIPQNMITHKQFNKLASERRKAWINVCSDLLLLLSMSVFKYPIRPVNFRESHFDCSPSRDIQKSDWLAMTYKQPVPSLCLLLIKFSLESNEAKYIFYRHLFSCVSTVRRQSAKTARYLSLCGRICDCVFVSNQAQRSRI</sequence>
<dbReference type="EMBL" id="JAPWTJ010000373">
    <property type="protein sequence ID" value="KAJ8979090.1"/>
    <property type="molecule type" value="Genomic_DNA"/>
</dbReference>
<reference evidence="1" key="1">
    <citation type="journal article" date="2023" name="Insect Mol. Biol.">
        <title>Genome sequencing provides insights into the evolution of gene families encoding plant cell wall-degrading enzymes in longhorned beetles.</title>
        <authorList>
            <person name="Shin N.R."/>
            <person name="Okamura Y."/>
            <person name="Kirsch R."/>
            <person name="Pauchet Y."/>
        </authorList>
    </citation>
    <scope>NUCLEOTIDE SEQUENCE</scope>
    <source>
        <strain evidence="1">MMC_N1</strain>
    </source>
</reference>
<protein>
    <submittedName>
        <fullName evidence="1">Uncharacterized protein</fullName>
    </submittedName>
</protein>
<comment type="caution">
    <text evidence="1">The sequence shown here is derived from an EMBL/GenBank/DDBJ whole genome shotgun (WGS) entry which is preliminary data.</text>
</comment>
<evidence type="ECO:0000313" key="2">
    <source>
        <dbReference type="Proteomes" id="UP001162164"/>
    </source>
</evidence>
<name>A0ABQ9JLI9_9CUCU</name>
<organism evidence="1 2">
    <name type="scientific">Molorchus minor</name>
    <dbReference type="NCBI Taxonomy" id="1323400"/>
    <lineage>
        <taxon>Eukaryota</taxon>
        <taxon>Metazoa</taxon>
        <taxon>Ecdysozoa</taxon>
        <taxon>Arthropoda</taxon>
        <taxon>Hexapoda</taxon>
        <taxon>Insecta</taxon>
        <taxon>Pterygota</taxon>
        <taxon>Neoptera</taxon>
        <taxon>Endopterygota</taxon>
        <taxon>Coleoptera</taxon>
        <taxon>Polyphaga</taxon>
        <taxon>Cucujiformia</taxon>
        <taxon>Chrysomeloidea</taxon>
        <taxon>Cerambycidae</taxon>
        <taxon>Lamiinae</taxon>
        <taxon>Monochamini</taxon>
        <taxon>Molorchus</taxon>
    </lineage>
</organism>
<proteinExistence type="predicted"/>
<gene>
    <name evidence="1" type="ORF">NQ317_004211</name>
</gene>
<dbReference type="Proteomes" id="UP001162164">
    <property type="component" value="Unassembled WGS sequence"/>
</dbReference>
<accession>A0ABQ9JLI9</accession>